<proteinExistence type="predicted"/>
<name>Q259T2_ORYSA</name>
<organism evidence="2">
    <name type="scientific">Oryza sativa</name>
    <name type="common">Rice</name>
    <dbReference type="NCBI Taxonomy" id="4530"/>
    <lineage>
        <taxon>Eukaryota</taxon>
        <taxon>Viridiplantae</taxon>
        <taxon>Streptophyta</taxon>
        <taxon>Embryophyta</taxon>
        <taxon>Tracheophyta</taxon>
        <taxon>Spermatophyta</taxon>
        <taxon>Magnoliopsida</taxon>
        <taxon>Liliopsida</taxon>
        <taxon>Poales</taxon>
        <taxon>Poaceae</taxon>
        <taxon>BOP clade</taxon>
        <taxon>Oryzoideae</taxon>
        <taxon>Oryzeae</taxon>
        <taxon>Oryzinae</taxon>
        <taxon>Oryza</taxon>
    </lineage>
</organism>
<reference evidence="2" key="1">
    <citation type="journal article" date="2002" name="Nature">
        <title>Sequence and analysis of rice chromosome 4.</title>
        <authorList>
            <person name="Feng Q."/>
            <person name="Zhang Y."/>
            <person name="Hao P."/>
            <person name="Wang S."/>
            <person name="Fu G."/>
            <person name="Huang Y."/>
            <person name="Li Y."/>
            <person name="Zhu J."/>
            <person name="Liu Y."/>
            <person name="Hu X."/>
            <person name="Jia P."/>
            <person name="Zhang Y."/>
            <person name="Zhao Q."/>
            <person name="Ying K."/>
            <person name="Yu S."/>
            <person name="Tang Y."/>
            <person name="Weng Q."/>
            <person name="Zhang L."/>
            <person name="Lu Y."/>
            <person name="Mu J."/>
            <person name="Lu Y."/>
            <person name="Zhang L.S."/>
            <person name="Yu Z."/>
            <person name="Fan D."/>
            <person name="Liu X."/>
            <person name="Lu T."/>
            <person name="Li C."/>
            <person name="Wu Y."/>
            <person name="Sun T."/>
            <person name="Lei H."/>
            <person name="Li T."/>
            <person name="Hu H."/>
            <person name="Guan J."/>
            <person name="Wu M."/>
            <person name="Zhang R."/>
            <person name="Zhou B."/>
            <person name="Chen Z."/>
            <person name="Chen L."/>
            <person name="Jin Z."/>
            <person name="Wang R."/>
            <person name="Yin H."/>
            <person name="Cai Z."/>
            <person name="Ren S."/>
            <person name="Lv G."/>
            <person name="Gu W."/>
            <person name="Zhu G."/>
            <person name="Tu Y."/>
            <person name="Jia J."/>
            <person name="Zhang Y."/>
            <person name="Chen J."/>
            <person name="Kang H."/>
            <person name="Chen X."/>
            <person name="Shao C."/>
            <person name="Sun Y."/>
            <person name="Hu Q."/>
            <person name="Zhang X."/>
            <person name="Zhang W."/>
            <person name="Wang L."/>
            <person name="Ding C."/>
            <person name="Sheng H."/>
            <person name="Gu J."/>
            <person name="Chen S."/>
            <person name="Ni L."/>
            <person name="Zhu F."/>
            <person name="Chen W."/>
            <person name="Lan L."/>
            <person name="Lai Y."/>
            <person name="Cheng Z."/>
            <person name="Gu M."/>
            <person name="Jiang J."/>
            <person name="Li J."/>
            <person name="Hong G."/>
            <person name="Xue Y."/>
            <person name="Han B."/>
        </authorList>
    </citation>
    <scope>NUCLEOTIDE SEQUENCE</scope>
</reference>
<evidence type="ECO:0000313" key="2">
    <source>
        <dbReference type="EMBL" id="CAJ86071.1"/>
    </source>
</evidence>
<dbReference type="EMBL" id="AL732344">
    <property type="protein sequence ID" value="CAJ86071.1"/>
    <property type="molecule type" value="Genomic_DNA"/>
</dbReference>
<evidence type="ECO:0000256" key="1">
    <source>
        <dbReference type="SAM" id="MobiDB-lite"/>
    </source>
</evidence>
<dbReference type="AlphaFoldDB" id="Q259T2"/>
<accession>Q259T2</accession>
<reference evidence="2" key="2">
    <citation type="submission" date="2002-05" db="EMBL/GenBank/DDBJ databases">
        <title>Chromosome-wide comparison between domesticated rice subspecies indica and japonica.</title>
        <authorList>
            <person name="Han B."/>
        </authorList>
    </citation>
    <scope>NUCLEOTIDE SEQUENCE</scope>
</reference>
<protein>
    <submittedName>
        <fullName evidence="2">H0403D02.2 protein</fullName>
    </submittedName>
</protein>
<sequence>MATGVGGGAQGRVAPTRAPRDVPAAGGAEEGVDGAGGGRSLGRRDGDERWRRLLGVAVFVGVVIIQTSSL</sequence>
<feature type="compositionally biased region" description="Gly residues" evidence="1">
    <location>
        <begin position="1"/>
        <end position="10"/>
    </location>
</feature>
<feature type="region of interest" description="Disordered" evidence="1">
    <location>
        <begin position="1"/>
        <end position="45"/>
    </location>
</feature>
<gene>
    <name evidence="2" type="primary">H0403D02.2</name>
</gene>